<evidence type="ECO:0000313" key="5">
    <source>
        <dbReference type="Proteomes" id="UP000199354"/>
    </source>
</evidence>
<dbReference type="NCBIfam" id="TIGR04131">
    <property type="entry name" value="Bac_Flav_CTERM"/>
    <property type="match status" value="1"/>
</dbReference>
<dbReference type="RefSeq" id="WP_091140904.1">
    <property type="nucleotide sequence ID" value="NZ_FMVF01000003.1"/>
</dbReference>
<proteinExistence type="predicted"/>
<dbReference type="OrthoDB" id="1652165at2"/>
<reference evidence="4 5" key="1">
    <citation type="submission" date="2016-10" db="EMBL/GenBank/DDBJ databases">
        <authorList>
            <person name="de Groot N.N."/>
        </authorList>
    </citation>
    <scope>NUCLEOTIDE SEQUENCE [LARGE SCALE GENOMIC DNA]</scope>
    <source>
        <strain evidence="4 5">CGMCC 1.7031</strain>
    </source>
</reference>
<keyword evidence="2" id="KW-0732">Signal</keyword>
<evidence type="ECO:0000259" key="3">
    <source>
        <dbReference type="PROSITE" id="PS01180"/>
    </source>
</evidence>
<dbReference type="InterPro" id="IPR035914">
    <property type="entry name" value="Sperma_CUB_dom_sf"/>
</dbReference>
<feature type="domain" description="CUB" evidence="3">
    <location>
        <begin position="30"/>
        <end position="138"/>
    </location>
</feature>
<dbReference type="STRING" id="490189.SAMN02927903_00673"/>
<dbReference type="InterPro" id="IPR000859">
    <property type="entry name" value="CUB_dom"/>
</dbReference>
<dbReference type="CDD" id="cd00041">
    <property type="entry name" value="CUB"/>
    <property type="match status" value="1"/>
</dbReference>
<name>A0A1G5CXD1_9FLAO</name>
<dbReference type="EMBL" id="FMVF01000003">
    <property type="protein sequence ID" value="SCY07072.1"/>
    <property type="molecule type" value="Genomic_DNA"/>
</dbReference>
<feature type="chain" id="PRO_5011431699" evidence="2">
    <location>
        <begin position="18"/>
        <end position="2695"/>
    </location>
</feature>
<evidence type="ECO:0000256" key="1">
    <source>
        <dbReference type="ARBA" id="ARBA00023157"/>
    </source>
</evidence>
<keyword evidence="1" id="KW-1015">Disulfide bond</keyword>
<dbReference type="SUPFAM" id="SSF49854">
    <property type="entry name" value="Spermadhesin, CUB domain"/>
    <property type="match status" value="1"/>
</dbReference>
<dbReference type="PROSITE" id="PS01180">
    <property type="entry name" value="CUB"/>
    <property type="match status" value="1"/>
</dbReference>
<dbReference type="Pfam" id="PF00431">
    <property type="entry name" value="CUB"/>
    <property type="match status" value="1"/>
</dbReference>
<feature type="signal peptide" evidence="2">
    <location>
        <begin position="1"/>
        <end position="17"/>
    </location>
</feature>
<dbReference type="Pfam" id="PF13585">
    <property type="entry name" value="CHU_C"/>
    <property type="match status" value="1"/>
</dbReference>
<dbReference type="Proteomes" id="UP000199354">
    <property type="component" value="Unassembled WGS sequence"/>
</dbReference>
<dbReference type="InterPro" id="IPR026341">
    <property type="entry name" value="T9SS_type_B"/>
</dbReference>
<sequence>MKKLFLLVSLISFGLQAQVYNMQNGSVTTCSGTFYDSGGAAGDYGILETYQMTFCPPSAGSYIQLNFTQFDIEGQPFDYMTIYNGPNTSGTIIGTYGDTAPAGCDVIASSHASGCITVVFVSDGSIEYSGWAATISCTNTPGGVPIPIPSNAVCSGASPFCADAGPLEFPNIQDGCAADAPADVTTYTCLFTAPNPAWYFLEVDIPGNINLEIEQTTGPNGTGTGLDVDYAIWGPFSNAAAACADFTQGTCAGDHLCFGNVIDCSYDPAAIETATIPNAQVGQIYMVLITNFDGDPGYISMTQTNAGSPGAGSTDCSIVCPTFAGTNPTTCGGTNGSIAISGLDSNTNYTVSYLDDGTPSTANVTSNAAGVAVITGLNAGNYTNLATNYVGCTAAFGSVVLTSTTAPTASISYPAGPYCNSSAVMQNVTLTGTGSFTGGTYSSAAGLSLSPTTGAINPAASTAGTYTVTYTIAASGGCPQVTATASVTISGTGTASIAYAGPYCTSTAVVQNPTLTGTGAFTGGTYTSTVGLNINASTGAVNPSLSTAGTYTVTYSIAASGGCPAITATAPVTISAPATANIAYASPFCTSNATAQNPTLTGTGSYTGGTYSSTAGLSINATTGAINASLSTAGTYTVTYSIAAAGGCPAVNATASVTISAPATANIAYTSPYCTSDATAQNPTLTGTGSYTGGTYSSTAGLSINAATGAINASLSTAGTYTVTYSITAAGGCPAVNATASVTISAPATATIVYTSPYCTSDATAQNPTLTGTGSYTGGTYSSTAGLSINAITGAINASLSTAGTYTVTYSIAAAGGCPAVNATASVTISAPATANIVYTGPYCTSDATAQNPTLTGTGSYTGGAYSSTAGLSINATTGAINASLSTAGTYTVTYSIAAAGGCPAVNATALVTISAPATANIAYTGPYCTSDATAQNPTLTGTGSYTGGTYSSTAGLSINAATGAINASLSTAGTYTVTYSIAATGGCPAVNVTASVTISAPATASITYTDPFCATDTTLQSVTLTGTGSFAGGSFSAPAGLSINATNGAINPSLSTVGTHTVTYTILASGGCSVVTATTSVTISAAPTASISYASPFCTADTTLHTPTITGAGGSFSAPAGLQIDPGTGAIDASLSTAGTYTVTYSIAASGSCPAVSATTLVTIETPPTANISYIGPFCVSDTNTYLPTLSGTGSYTGGTFSAPPGLSINAATGAINPSLSTVGTYQVVYTIPASGSCLASNVNTSVTIDPSPTAALGYSGPFCASDTTLYGPTLTGTGSFTGGTYSAPAGLSINGATGDINPSLSTAGSYTVTYTIPASGSCPAGTAVASVVVSAPPTANIVYGGPYCASDASTHLPTLTGTGAFTGGNYSAGAGLTINATTGAIDPSLSTVGNYTVTYTVAAFGSCPATVANASVVIVAAPTAALSYTGPFCASDTNTYLPILTGTGAFTGGTFSASLGLQLDANTGAIDPSLSTAGSYIVTYIVPGTGGCAPSNVTASVTIEAPPTTTLGYAGPFCTSDSILYPPTLTGTGAFGGGIFGAPSGLAMNTTTGDINPSLSTPGTYTVTYTIPVAGSCPSTNVTTSVVIAAPASATLDYADPFCGSDTSLQAPSLTGTGSFTAGTYAAPAGLQIDTTTGMIDASLSTPGTYTVSYTIAASGSCPMVVATTNVVVEAPPTATISYEGPFCATDPTVYSPSISGTGAFSGGVFSAPSGLDLHPVTGAINPSLSTVGNYTVSYAIPASGSCPSTSVTTTVNITPPPTAHIVYNTPFCSSDSVAQAVTLTGTGIFTGGTFSSSAGLLINSTTGDIQANLSQPGTYTVTYTSPPSNGCLAVTATASIAIEALPTATIGYAGSPFCQSETIAQPVTLSGTGNYTGGVFSASFGAGIDPVTGAVTPSLIAAGMHTITYTVPASGPCPAVVVQTQIVVTALPTVSIVYNGPFCDSESNLQPVVINGTGAFTGGIFSASSGLSLNTSSGAINPSLSTPGTYTVTYTTLASGGCAAVSASTSVTITELPTATLSYAGPLCVSNNIPQAVALSGTGNYTGGTFSGTTGLNINTATGAINPSLSTTGSHTVTYTIAAFGGCGVVTATTSVLINALPTVVISYNGPFCTDSSALQNVVISGTGSFTGGIFSTTAGLNLNASTGAINPSLSTAGSYTVTYTIPASAGCTSVVATATVTITELPTVTMAYPNTPYCTNLTSAQSISLTGTAAYLGGTFLSTPGLSLNTATGAINPSGSMPGTYVVSYTTLASGNCPSVIASTSVTITEMPTATIAYDGPYCTTVTAAQAVQLSGTAHYSGGVFSAGAGLSINATTGGIRPWLSTPGTYTVTYAMPALGGCSPAPVSTTVTINATPVAVATPNGGAICTDDTTNISLTSDVPGTTYVWTVTQNNVSGATDGNGPSISQTLAATGTSAGTVTYTVVPTSPAGCVGQPLLVTVTVHPLPEPHLVSGVICRNPTTGVVMRSYVLDAGLSDADHDFVWSHNTATIPGATASTYEAMEEGQYTVVATNIHTGCVSYPVDTSVFETEVAEVAIISGNEAFIDNPVITITVIGSGDYEYQLDNGAYQRSNVFTGLTLGEHTIHVRDQDDCTDITQTFTVIGYPKFFTPNHDGYNDTWNISALADQRTSKISIFDRYGKLLKQISPGGEGWDGTLNGYPLPATDYWFVVEYLDQQIRREFKAHFALKR</sequence>
<evidence type="ECO:0000313" key="4">
    <source>
        <dbReference type="EMBL" id="SCY07072.1"/>
    </source>
</evidence>
<dbReference type="InterPro" id="IPR045828">
    <property type="entry name" value="PKD_Bacteroidetes"/>
</dbReference>
<gene>
    <name evidence="4" type="ORF">SAMN02927903_00673</name>
</gene>
<protein>
    <submittedName>
        <fullName evidence="4">Gliding motility-associated C-terminal domain-containing protein</fullName>
    </submittedName>
</protein>
<accession>A0A1G5CXD1</accession>
<dbReference type="Pfam" id="PF19406">
    <property type="entry name" value="PKD_5"/>
    <property type="match status" value="1"/>
</dbReference>
<dbReference type="Gene3D" id="2.60.120.290">
    <property type="entry name" value="Spermadhesin, CUB domain"/>
    <property type="match status" value="1"/>
</dbReference>
<organism evidence="4 5">
    <name type="scientific">Flavobacterium caeni</name>
    <dbReference type="NCBI Taxonomy" id="490189"/>
    <lineage>
        <taxon>Bacteria</taxon>
        <taxon>Pseudomonadati</taxon>
        <taxon>Bacteroidota</taxon>
        <taxon>Flavobacteriia</taxon>
        <taxon>Flavobacteriales</taxon>
        <taxon>Flavobacteriaceae</taxon>
        <taxon>Flavobacterium</taxon>
    </lineage>
</organism>
<keyword evidence="5" id="KW-1185">Reference proteome</keyword>
<evidence type="ECO:0000256" key="2">
    <source>
        <dbReference type="SAM" id="SignalP"/>
    </source>
</evidence>
<dbReference type="SMART" id="SM00042">
    <property type="entry name" value="CUB"/>
    <property type="match status" value="1"/>
</dbReference>